<protein>
    <submittedName>
        <fullName evidence="2">Uncharacterized protein</fullName>
    </submittedName>
</protein>
<feature type="region of interest" description="Disordered" evidence="1">
    <location>
        <begin position="53"/>
        <end position="76"/>
    </location>
</feature>
<evidence type="ECO:0000256" key="1">
    <source>
        <dbReference type="SAM" id="MobiDB-lite"/>
    </source>
</evidence>
<dbReference type="AlphaFoldDB" id="A0A2A2AIA3"/>
<name>A0A2A2AIA3_9BURK</name>
<dbReference type="EMBL" id="NSJD01000039">
    <property type="protein sequence ID" value="PAT37507.1"/>
    <property type="molecule type" value="Genomic_DNA"/>
</dbReference>
<organism evidence="2 3">
    <name type="scientific">Vandammella animalimorsus</name>
    <dbReference type="NCBI Taxonomy" id="2029117"/>
    <lineage>
        <taxon>Bacteria</taxon>
        <taxon>Pseudomonadati</taxon>
        <taxon>Pseudomonadota</taxon>
        <taxon>Betaproteobacteria</taxon>
        <taxon>Burkholderiales</taxon>
        <taxon>Comamonadaceae</taxon>
        <taxon>Vandammella</taxon>
    </lineage>
</organism>
<comment type="caution">
    <text evidence="2">The sequence shown here is derived from an EMBL/GenBank/DDBJ whole genome shotgun (WGS) entry which is preliminary data.</text>
</comment>
<reference evidence="2 3" key="1">
    <citation type="submission" date="2017-08" db="EMBL/GenBank/DDBJ databases">
        <title>WGS of Clinical strains of the CDC Group NO-1 linked to zoonotic infections in humans.</title>
        <authorList>
            <person name="Bernier A.-M."/>
            <person name="Bernard K."/>
        </authorList>
    </citation>
    <scope>NUCLEOTIDE SEQUENCE [LARGE SCALE GENOMIC DNA]</scope>
    <source>
        <strain evidence="2 3">NML79-0751</strain>
    </source>
</reference>
<evidence type="ECO:0000313" key="3">
    <source>
        <dbReference type="Proteomes" id="UP000218644"/>
    </source>
</evidence>
<dbReference type="Proteomes" id="UP000218644">
    <property type="component" value="Unassembled WGS sequence"/>
</dbReference>
<evidence type="ECO:0000313" key="2">
    <source>
        <dbReference type="EMBL" id="PAT37507.1"/>
    </source>
</evidence>
<accession>A0A2A2AIA3</accession>
<proteinExistence type="predicted"/>
<gene>
    <name evidence="2" type="ORF">CK623_13770</name>
</gene>
<sequence length="76" mass="7841">MRQNSAFFPPIAQFCLGPVHLQWRLGMPGCVLHAGADGPGAGEAALRQIPQTGPSAAGCAGRNQRLSKGFGGWPLG</sequence>